<dbReference type="Gene3D" id="3.30.465.10">
    <property type="match status" value="1"/>
</dbReference>
<name>A0A5N5FT96_9ROSA</name>
<evidence type="ECO:0000313" key="4">
    <source>
        <dbReference type="Proteomes" id="UP000327157"/>
    </source>
</evidence>
<dbReference type="GO" id="GO:0016491">
    <property type="term" value="F:oxidoreductase activity"/>
    <property type="evidence" value="ECO:0007669"/>
    <property type="project" value="InterPro"/>
</dbReference>
<dbReference type="SUPFAM" id="SSF56176">
    <property type="entry name" value="FAD-binding/transporter-associated domain-like"/>
    <property type="match status" value="1"/>
</dbReference>
<dbReference type="GO" id="GO:0071949">
    <property type="term" value="F:FAD binding"/>
    <property type="evidence" value="ECO:0007669"/>
    <property type="project" value="InterPro"/>
</dbReference>
<reference evidence="4" key="2">
    <citation type="submission" date="2019-10" db="EMBL/GenBank/DDBJ databases">
        <title>A de novo genome assembly of a pear dwarfing rootstock.</title>
        <authorList>
            <person name="Wang F."/>
            <person name="Wang J."/>
            <person name="Li S."/>
            <person name="Zhang Y."/>
            <person name="Fang M."/>
            <person name="Ma L."/>
            <person name="Zhao Y."/>
            <person name="Jiang S."/>
        </authorList>
    </citation>
    <scope>NUCLEOTIDE SEQUENCE [LARGE SCALE GENOMIC DNA]</scope>
</reference>
<dbReference type="InterPro" id="IPR016169">
    <property type="entry name" value="FAD-bd_PCMH_sub2"/>
</dbReference>
<dbReference type="AlphaFoldDB" id="A0A5N5FT96"/>
<protein>
    <submittedName>
        <fullName evidence="3">Abscisic-aldehyde oxidase</fullName>
    </submittedName>
</protein>
<dbReference type="GO" id="GO:0005506">
    <property type="term" value="F:iron ion binding"/>
    <property type="evidence" value="ECO:0007669"/>
    <property type="project" value="InterPro"/>
</dbReference>
<organism evidence="3 4">
    <name type="scientific">Pyrus ussuriensis x Pyrus communis</name>
    <dbReference type="NCBI Taxonomy" id="2448454"/>
    <lineage>
        <taxon>Eukaryota</taxon>
        <taxon>Viridiplantae</taxon>
        <taxon>Streptophyta</taxon>
        <taxon>Embryophyta</taxon>
        <taxon>Tracheophyta</taxon>
        <taxon>Spermatophyta</taxon>
        <taxon>Magnoliopsida</taxon>
        <taxon>eudicotyledons</taxon>
        <taxon>Gunneridae</taxon>
        <taxon>Pentapetalae</taxon>
        <taxon>rosids</taxon>
        <taxon>fabids</taxon>
        <taxon>Rosales</taxon>
        <taxon>Rosaceae</taxon>
        <taxon>Amygdaloideae</taxon>
        <taxon>Maleae</taxon>
        <taxon>Pyrus</taxon>
    </lineage>
</organism>
<dbReference type="InterPro" id="IPR016208">
    <property type="entry name" value="Ald_Oxase/xanthine_DH-like"/>
</dbReference>
<dbReference type="Pfam" id="PF00941">
    <property type="entry name" value="FAD_binding_5"/>
    <property type="match status" value="1"/>
</dbReference>
<dbReference type="Proteomes" id="UP000327157">
    <property type="component" value="Chromosome 11"/>
</dbReference>
<evidence type="ECO:0000313" key="3">
    <source>
        <dbReference type="EMBL" id="KAB2606366.1"/>
    </source>
</evidence>
<reference evidence="3 4" key="1">
    <citation type="submission" date="2019-09" db="EMBL/GenBank/DDBJ databases">
        <authorList>
            <person name="Ou C."/>
        </authorList>
    </citation>
    <scope>NUCLEOTIDE SEQUENCE [LARGE SCALE GENOMIC DNA]</scope>
    <source>
        <strain evidence="3">S2</strain>
        <tissue evidence="3">Leaf</tissue>
    </source>
</reference>
<sequence length="221" mass="24400">MWDVGTGEGNRTARLSGMNISQELQNLLNANDFDSANEMKLVVGNTGMGNYKELKRYDRYIGLRCVPELSMIEIDHMGAEFGAIVTISEVIESLRKNDDGGSPSRGGDVLKNIANHMEKIASGFIRNTASIGGNLVMAQRKCFPSDIATILLAVDSEVDIMNGARSETIMLEDFLKRPPLDPKTVLLSVKIPNREAVRKGSPETVAFQRFSCIFIMKITRE</sequence>
<keyword evidence="4" id="KW-1185">Reference proteome</keyword>
<dbReference type="InterPro" id="IPR036318">
    <property type="entry name" value="FAD-bd_PCMH-like_sf"/>
</dbReference>
<dbReference type="InterPro" id="IPR016166">
    <property type="entry name" value="FAD-bd_PCMH"/>
</dbReference>
<dbReference type="PANTHER" id="PTHR11908">
    <property type="entry name" value="XANTHINE DEHYDROGENASE"/>
    <property type="match status" value="1"/>
</dbReference>
<comment type="caution">
    <text evidence="3">The sequence shown here is derived from an EMBL/GenBank/DDBJ whole genome shotgun (WGS) entry which is preliminary data.</text>
</comment>
<evidence type="ECO:0000259" key="2">
    <source>
        <dbReference type="PROSITE" id="PS51387"/>
    </source>
</evidence>
<evidence type="ECO:0000256" key="1">
    <source>
        <dbReference type="ARBA" id="ARBA00022505"/>
    </source>
</evidence>
<dbReference type="EMBL" id="SMOL01000559">
    <property type="protein sequence ID" value="KAB2606366.1"/>
    <property type="molecule type" value="Genomic_DNA"/>
</dbReference>
<keyword evidence="1" id="KW-0500">Molybdenum</keyword>
<dbReference type="PROSITE" id="PS51387">
    <property type="entry name" value="FAD_PCMH"/>
    <property type="match status" value="1"/>
</dbReference>
<accession>A0A5N5FT96</accession>
<dbReference type="InterPro" id="IPR002346">
    <property type="entry name" value="Mopterin_DH_FAD-bd"/>
</dbReference>
<gene>
    <name evidence="3" type="ORF">D8674_006083</name>
</gene>
<dbReference type="OrthoDB" id="8300278at2759"/>
<dbReference type="PANTHER" id="PTHR11908:SF132">
    <property type="entry name" value="ALDEHYDE OXIDASE 1-RELATED"/>
    <property type="match status" value="1"/>
</dbReference>
<feature type="domain" description="FAD-binding PCMH-type" evidence="2">
    <location>
        <begin position="7"/>
        <end position="196"/>
    </location>
</feature>
<reference evidence="3 4" key="3">
    <citation type="submission" date="2019-11" db="EMBL/GenBank/DDBJ databases">
        <title>A de novo genome assembly of a pear dwarfing rootstock.</title>
        <authorList>
            <person name="Wang F."/>
            <person name="Wang J."/>
            <person name="Li S."/>
            <person name="Zhang Y."/>
            <person name="Fang M."/>
            <person name="Ma L."/>
            <person name="Zhao Y."/>
            <person name="Jiang S."/>
        </authorList>
    </citation>
    <scope>NUCLEOTIDE SEQUENCE [LARGE SCALE GENOMIC DNA]</scope>
    <source>
        <strain evidence="3">S2</strain>
        <tissue evidence="3">Leaf</tissue>
    </source>
</reference>
<proteinExistence type="predicted"/>